<feature type="binding site" evidence="4">
    <location>
        <position position="9"/>
    </location>
    <ligand>
        <name>a divalent metal cation</name>
        <dbReference type="ChEBI" id="CHEBI:60240"/>
        <label>1</label>
    </ligand>
</feature>
<evidence type="ECO:0000313" key="6">
    <source>
        <dbReference type="Proteomes" id="UP000305675"/>
    </source>
</evidence>
<feature type="binding site" evidence="4">
    <location>
        <position position="131"/>
    </location>
    <ligand>
        <name>a divalent metal cation</name>
        <dbReference type="ChEBI" id="CHEBI:60240"/>
        <label>2</label>
    </ligand>
</feature>
<dbReference type="PANTHER" id="PTHR46124:SF3">
    <property type="entry name" value="HYDROLASE"/>
    <property type="match status" value="1"/>
</dbReference>
<evidence type="ECO:0000256" key="3">
    <source>
        <dbReference type="ARBA" id="ARBA00022801"/>
    </source>
</evidence>
<feature type="binding site" evidence="4">
    <location>
        <position position="155"/>
    </location>
    <ligand>
        <name>a divalent metal cation</name>
        <dbReference type="ChEBI" id="CHEBI:60240"/>
        <label>2</label>
    </ligand>
</feature>
<dbReference type="AlphaFoldDB" id="A0A4U1BPD4"/>
<dbReference type="Pfam" id="PF01026">
    <property type="entry name" value="TatD_DNase"/>
    <property type="match status" value="1"/>
</dbReference>
<accession>A0A4U1BPD4</accession>
<feature type="binding site" evidence="4">
    <location>
        <position position="205"/>
    </location>
    <ligand>
        <name>a divalent metal cation</name>
        <dbReference type="ChEBI" id="CHEBI:60240"/>
        <label>1</label>
    </ligand>
</feature>
<dbReference type="FunFam" id="3.20.20.140:FF:000005">
    <property type="entry name" value="TatD family hydrolase"/>
    <property type="match status" value="1"/>
</dbReference>
<dbReference type="InterPro" id="IPR001130">
    <property type="entry name" value="TatD-like"/>
</dbReference>
<dbReference type="Proteomes" id="UP000305675">
    <property type="component" value="Unassembled WGS sequence"/>
</dbReference>
<evidence type="ECO:0000313" key="5">
    <source>
        <dbReference type="EMBL" id="TKB55392.1"/>
    </source>
</evidence>
<name>A0A4U1BPD4_9GAMM</name>
<reference evidence="5 6" key="1">
    <citation type="submission" date="2019-04" db="EMBL/GenBank/DDBJ databases">
        <authorList>
            <person name="Hwang J.C."/>
        </authorList>
    </citation>
    <scope>NUCLEOTIDE SEQUENCE [LARGE SCALE GENOMIC DNA]</scope>
    <source>
        <strain evidence="5 6">IMCC35002</strain>
    </source>
</reference>
<keyword evidence="2 4" id="KW-0479">Metal-binding</keyword>
<dbReference type="OrthoDB" id="9810005at2"/>
<comment type="caution">
    <text evidence="5">The sequence shown here is derived from an EMBL/GenBank/DDBJ whole genome shotgun (WGS) entry which is preliminary data.</text>
</comment>
<dbReference type="GO" id="GO:0016788">
    <property type="term" value="F:hydrolase activity, acting on ester bonds"/>
    <property type="evidence" value="ECO:0007669"/>
    <property type="project" value="InterPro"/>
</dbReference>
<keyword evidence="3" id="KW-0378">Hydrolase</keyword>
<dbReference type="Gene3D" id="3.20.20.140">
    <property type="entry name" value="Metal-dependent hydrolases"/>
    <property type="match status" value="1"/>
</dbReference>
<dbReference type="PROSITE" id="PS01091">
    <property type="entry name" value="TATD_3"/>
    <property type="match status" value="1"/>
</dbReference>
<evidence type="ECO:0000256" key="1">
    <source>
        <dbReference type="ARBA" id="ARBA00009275"/>
    </source>
</evidence>
<comment type="similarity">
    <text evidence="1">Belongs to the metallo-dependent hydrolases superfamily. TatD-type hydrolase family.</text>
</comment>
<dbReference type="EMBL" id="SWCJ01000005">
    <property type="protein sequence ID" value="TKB55392.1"/>
    <property type="molecule type" value="Genomic_DNA"/>
</dbReference>
<dbReference type="InterPro" id="IPR032466">
    <property type="entry name" value="Metal_Hydrolase"/>
</dbReference>
<evidence type="ECO:0000256" key="4">
    <source>
        <dbReference type="PIRSR" id="PIRSR005902-1"/>
    </source>
</evidence>
<gene>
    <name evidence="5" type="ORF">FCL42_09365</name>
</gene>
<dbReference type="PIRSF" id="PIRSF005902">
    <property type="entry name" value="DNase_TatD"/>
    <property type="match status" value="1"/>
</dbReference>
<keyword evidence="6" id="KW-1185">Reference proteome</keyword>
<evidence type="ECO:0000256" key="2">
    <source>
        <dbReference type="ARBA" id="ARBA00022723"/>
    </source>
</evidence>
<dbReference type="CDD" id="cd01310">
    <property type="entry name" value="TatD_DNAse"/>
    <property type="match status" value="1"/>
</dbReference>
<dbReference type="InterPro" id="IPR018228">
    <property type="entry name" value="DNase_TatD-rel_CS"/>
</dbReference>
<dbReference type="PANTHER" id="PTHR46124">
    <property type="entry name" value="D-AMINOACYL-TRNA DEACYLASE"/>
    <property type="match status" value="1"/>
</dbReference>
<proteinExistence type="inferred from homology"/>
<feature type="binding site" evidence="4">
    <location>
        <position position="95"/>
    </location>
    <ligand>
        <name>a divalent metal cation</name>
        <dbReference type="ChEBI" id="CHEBI:60240"/>
        <label>1</label>
    </ligand>
</feature>
<feature type="binding site" evidence="4">
    <location>
        <position position="7"/>
    </location>
    <ligand>
        <name>a divalent metal cation</name>
        <dbReference type="ChEBI" id="CHEBI:60240"/>
        <label>1</label>
    </ligand>
</feature>
<dbReference type="GO" id="GO:0046872">
    <property type="term" value="F:metal ion binding"/>
    <property type="evidence" value="ECO:0007669"/>
    <property type="project" value="UniProtKB-KW"/>
</dbReference>
<sequence>MVLTDSHCHLDFAAFDDDRDEVIGRAKAVGVTKMVIPSVCHRSLDRLHQLCQSHSELFYGVGIHPRFAEPNFEDALGTLAQFLESKPDKCVAIGECGIDMVSSPLSLEQQMTLFEGHCRLATQHQLPLLIHSRKAHHHLLPLLDKYPLPAKGVIHGFSGSAQMAKEFVKRGFYLGVGGVVTYERAQKTRQAIAEVDRNFLLLETDSPDMPVSGFQGMRNEPCRIQLVLQAVTELLDLPCSEVSSLFSENSYRFFNRLV</sequence>
<organism evidence="5 6">
    <name type="scientific">Ferrimonas aestuarii</name>
    <dbReference type="NCBI Taxonomy" id="2569539"/>
    <lineage>
        <taxon>Bacteria</taxon>
        <taxon>Pseudomonadati</taxon>
        <taxon>Pseudomonadota</taxon>
        <taxon>Gammaproteobacteria</taxon>
        <taxon>Alteromonadales</taxon>
        <taxon>Ferrimonadaceae</taxon>
        <taxon>Ferrimonas</taxon>
    </lineage>
</organism>
<dbReference type="SUPFAM" id="SSF51556">
    <property type="entry name" value="Metallo-dependent hydrolases"/>
    <property type="match status" value="1"/>
</dbReference>
<dbReference type="GO" id="GO:0005829">
    <property type="term" value="C:cytosol"/>
    <property type="evidence" value="ECO:0007669"/>
    <property type="project" value="TreeGrafter"/>
</dbReference>
<protein>
    <submittedName>
        <fullName evidence="5">TatD family deoxyribonuclease</fullName>
    </submittedName>
</protein>